<protein>
    <recommendedName>
        <fullName evidence="6">RNA polymerase sigma-70 region 2 domain-containing protein</fullName>
    </recommendedName>
</protein>
<evidence type="ECO:0000256" key="1">
    <source>
        <dbReference type="ARBA" id="ARBA00010641"/>
    </source>
</evidence>
<evidence type="ECO:0000256" key="2">
    <source>
        <dbReference type="ARBA" id="ARBA00023015"/>
    </source>
</evidence>
<dbReference type="InterPro" id="IPR013325">
    <property type="entry name" value="RNA_pol_sigma_r2"/>
</dbReference>
<dbReference type="SUPFAM" id="SSF88946">
    <property type="entry name" value="Sigma2 domain of RNA polymerase sigma factors"/>
    <property type="match status" value="1"/>
</dbReference>
<evidence type="ECO:0000256" key="5">
    <source>
        <dbReference type="SAM" id="MobiDB-lite"/>
    </source>
</evidence>
<evidence type="ECO:0000256" key="4">
    <source>
        <dbReference type="ARBA" id="ARBA00023163"/>
    </source>
</evidence>
<dbReference type="InterPro" id="IPR036388">
    <property type="entry name" value="WH-like_DNA-bd_sf"/>
</dbReference>
<dbReference type="SUPFAM" id="SSF88659">
    <property type="entry name" value="Sigma3 and sigma4 domains of RNA polymerase sigma factors"/>
    <property type="match status" value="1"/>
</dbReference>
<organism evidence="7 8">
    <name type="scientific">Actinocorallia longicatena</name>
    <dbReference type="NCBI Taxonomy" id="111803"/>
    <lineage>
        <taxon>Bacteria</taxon>
        <taxon>Bacillati</taxon>
        <taxon>Actinomycetota</taxon>
        <taxon>Actinomycetes</taxon>
        <taxon>Streptosporangiales</taxon>
        <taxon>Thermomonosporaceae</taxon>
        <taxon>Actinocorallia</taxon>
    </lineage>
</organism>
<reference evidence="8" key="1">
    <citation type="journal article" date="2019" name="Int. J. Syst. Evol. Microbiol.">
        <title>The Global Catalogue of Microorganisms (GCM) 10K type strain sequencing project: providing services to taxonomists for standard genome sequencing and annotation.</title>
        <authorList>
            <consortium name="The Broad Institute Genomics Platform"/>
            <consortium name="The Broad Institute Genome Sequencing Center for Infectious Disease"/>
            <person name="Wu L."/>
            <person name="Ma J."/>
        </authorList>
    </citation>
    <scope>NUCLEOTIDE SEQUENCE [LARGE SCALE GENOMIC DNA]</scope>
    <source>
        <strain evidence="8">JCM 9377</strain>
    </source>
</reference>
<dbReference type="Pfam" id="PF04542">
    <property type="entry name" value="Sigma70_r2"/>
    <property type="match status" value="1"/>
</dbReference>
<proteinExistence type="inferred from homology"/>
<dbReference type="PANTHER" id="PTHR43133">
    <property type="entry name" value="RNA POLYMERASE ECF-TYPE SIGMA FACTO"/>
    <property type="match status" value="1"/>
</dbReference>
<evidence type="ECO:0000313" key="8">
    <source>
        <dbReference type="Proteomes" id="UP001501237"/>
    </source>
</evidence>
<evidence type="ECO:0000256" key="3">
    <source>
        <dbReference type="ARBA" id="ARBA00023082"/>
    </source>
</evidence>
<keyword evidence="2" id="KW-0805">Transcription regulation</keyword>
<dbReference type="Gene3D" id="1.10.1740.10">
    <property type="match status" value="1"/>
</dbReference>
<dbReference type="InterPro" id="IPR039425">
    <property type="entry name" value="RNA_pol_sigma-70-like"/>
</dbReference>
<evidence type="ECO:0000313" key="7">
    <source>
        <dbReference type="EMBL" id="GAA3220691.1"/>
    </source>
</evidence>
<comment type="similarity">
    <text evidence="1">Belongs to the sigma-70 factor family. ECF subfamily.</text>
</comment>
<feature type="region of interest" description="Disordered" evidence="5">
    <location>
        <begin position="1"/>
        <end position="57"/>
    </location>
</feature>
<comment type="caution">
    <text evidence="7">The sequence shown here is derived from an EMBL/GenBank/DDBJ whole genome shotgun (WGS) entry which is preliminary data.</text>
</comment>
<dbReference type="Gene3D" id="1.10.10.10">
    <property type="entry name" value="Winged helix-like DNA-binding domain superfamily/Winged helix DNA-binding domain"/>
    <property type="match status" value="1"/>
</dbReference>
<keyword evidence="8" id="KW-1185">Reference proteome</keyword>
<dbReference type="EMBL" id="BAAAUV010000011">
    <property type="protein sequence ID" value="GAA3220691.1"/>
    <property type="molecule type" value="Genomic_DNA"/>
</dbReference>
<sequence length="276" mass="29136">MSGSAAHTRRLHRQPQAGWTIEGDASPRTVASVAGGAAVPQQESLASGAQQDESSALEHHAAFAEAGAGGSAAGRAVIGTSVKGDRTSPQTETLRKGRTMAEQLFRDHATDLRAFFLRRVNDPRDADDLLQEVFLRAVRTPPAGANPAWLFTVARNVLTDHYRRPARETPSAALPEVPAADGEPDGLDAARAARCAVTLLGELPAAQAEALRRVDMHAAEQAHAARAAGVSVPGMKSRVQRGRASLFRLVNACCPIRTDRRGAIMEMGPCAGTRGC</sequence>
<dbReference type="InterPro" id="IPR007627">
    <property type="entry name" value="RNA_pol_sigma70_r2"/>
</dbReference>
<accession>A0ABP6QDV2</accession>
<dbReference type="Proteomes" id="UP001501237">
    <property type="component" value="Unassembled WGS sequence"/>
</dbReference>
<keyword evidence="3" id="KW-0731">Sigma factor</keyword>
<dbReference type="PANTHER" id="PTHR43133:SF62">
    <property type="entry name" value="RNA POLYMERASE SIGMA FACTOR SIGZ"/>
    <property type="match status" value="1"/>
</dbReference>
<feature type="compositionally biased region" description="Polar residues" evidence="5">
    <location>
        <begin position="41"/>
        <end position="52"/>
    </location>
</feature>
<evidence type="ECO:0000259" key="6">
    <source>
        <dbReference type="Pfam" id="PF04542"/>
    </source>
</evidence>
<keyword evidence="4" id="KW-0804">Transcription</keyword>
<name>A0ABP6QDV2_9ACTN</name>
<feature type="domain" description="RNA polymerase sigma-70 region 2" evidence="6">
    <location>
        <begin position="104"/>
        <end position="167"/>
    </location>
</feature>
<dbReference type="InterPro" id="IPR013324">
    <property type="entry name" value="RNA_pol_sigma_r3/r4-like"/>
</dbReference>
<gene>
    <name evidence="7" type="ORF">GCM10010468_45420</name>
</gene>